<comment type="caution">
    <text evidence="2">The sequence shown here is derived from an EMBL/GenBank/DDBJ whole genome shotgun (WGS) entry which is preliminary data.</text>
</comment>
<feature type="compositionally biased region" description="Polar residues" evidence="1">
    <location>
        <begin position="1"/>
        <end position="25"/>
    </location>
</feature>
<gene>
    <name evidence="2" type="ORF">LSH36_39g06000</name>
</gene>
<protein>
    <submittedName>
        <fullName evidence="2">Uncharacterized protein</fullName>
    </submittedName>
</protein>
<organism evidence="2 3">
    <name type="scientific">Paralvinella palmiformis</name>
    <dbReference type="NCBI Taxonomy" id="53620"/>
    <lineage>
        <taxon>Eukaryota</taxon>
        <taxon>Metazoa</taxon>
        <taxon>Spiralia</taxon>
        <taxon>Lophotrochozoa</taxon>
        <taxon>Annelida</taxon>
        <taxon>Polychaeta</taxon>
        <taxon>Sedentaria</taxon>
        <taxon>Canalipalpata</taxon>
        <taxon>Terebellida</taxon>
        <taxon>Terebelliformia</taxon>
        <taxon>Alvinellidae</taxon>
        <taxon>Paralvinella</taxon>
    </lineage>
</organism>
<evidence type="ECO:0000313" key="2">
    <source>
        <dbReference type="EMBL" id="KAK2166422.1"/>
    </source>
</evidence>
<accession>A0AAD9K846</accession>
<proteinExistence type="predicted"/>
<evidence type="ECO:0000313" key="3">
    <source>
        <dbReference type="Proteomes" id="UP001208570"/>
    </source>
</evidence>
<dbReference type="AlphaFoldDB" id="A0AAD9K846"/>
<name>A0AAD9K846_9ANNE</name>
<evidence type="ECO:0000256" key="1">
    <source>
        <dbReference type="SAM" id="MobiDB-lite"/>
    </source>
</evidence>
<keyword evidence="3" id="KW-1185">Reference proteome</keyword>
<sequence length="50" mass="5690">MVQTSPAEHYRQSPSIGSRASVDSNSDQKRRQIAKRDNPAPHTLRGRDMR</sequence>
<reference evidence="2" key="1">
    <citation type="journal article" date="2023" name="Mol. Biol. Evol.">
        <title>Third-Generation Sequencing Reveals the Adaptive Role of the Epigenome in Three Deep-Sea Polychaetes.</title>
        <authorList>
            <person name="Perez M."/>
            <person name="Aroh O."/>
            <person name="Sun Y."/>
            <person name="Lan Y."/>
            <person name="Juniper S.K."/>
            <person name="Young C.R."/>
            <person name="Angers B."/>
            <person name="Qian P.Y."/>
        </authorList>
    </citation>
    <scope>NUCLEOTIDE SEQUENCE</scope>
    <source>
        <strain evidence="2">P08H-3</strain>
    </source>
</reference>
<feature type="compositionally biased region" description="Basic and acidic residues" evidence="1">
    <location>
        <begin position="26"/>
        <end position="50"/>
    </location>
</feature>
<dbReference type="Proteomes" id="UP001208570">
    <property type="component" value="Unassembled WGS sequence"/>
</dbReference>
<dbReference type="EMBL" id="JAODUP010000039">
    <property type="protein sequence ID" value="KAK2166422.1"/>
    <property type="molecule type" value="Genomic_DNA"/>
</dbReference>
<feature type="region of interest" description="Disordered" evidence="1">
    <location>
        <begin position="1"/>
        <end position="50"/>
    </location>
</feature>